<sequence>MPPLSRSPCIPLQHAVWSRARAATCKFSALNKALAHALYRANFIAWATSSGPRAPDPSIVKSFTPEELLDMNLSFRGNPLKKQLWMGLRYADHDALHPRVPAIGKILGVNKAPRIGPSELERLLGGEKVTLEGREFSGLNNGQALFLRTGTAEVMESREALEKGATGELICRVWPFREKREAKKGEEISAAREREVKDGVDSNSAASEARS</sequence>
<dbReference type="InterPro" id="IPR035987">
    <property type="entry name" value="Ribosomal_uS8_sf"/>
</dbReference>
<gene>
    <name evidence="2" type="ORF">JX265_002392</name>
</gene>
<accession>A0A9P9WUA4</accession>
<dbReference type="GO" id="GO:0005840">
    <property type="term" value="C:ribosome"/>
    <property type="evidence" value="ECO:0007669"/>
    <property type="project" value="InterPro"/>
</dbReference>
<dbReference type="EMBL" id="JAFIMR010000004">
    <property type="protein sequence ID" value="KAI1879438.1"/>
    <property type="molecule type" value="Genomic_DNA"/>
</dbReference>
<dbReference type="SUPFAM" id="SSF56047">
    <property type="entry name" value="Ribosomal protein S8"/>
    <property type="match status" value="1"/>
</dbReference>
<proteinExistence type="predicted"/>
<keyword evidence="3" id="KW-1185">Reference proteome</keyword>
<protein>
    <submittedName>
        <fullName evidence="2">Uncharacterized protein</fullName>
    </submittedName>
</protein>
<organism evidence="2 3">
    <name type="scientific">Neoarthrinium moseri</name>
    <dbReference type="NCBI Taxonomy" id="1658444"/>
    <lineage>
        <taxon>Eukaryota</taxon>
        <taxon>Fungi</taxon>
        <taxon>Dikarya</taxon>
        <taxon>Ascomycota</taxon>
        <taxon>Pezizomycotina</taxon>
        <taxon>Sordariomycetes</taxon>
        <taxon>Xylariomycetidae</taxon>
        <taxon>Amphisphaeriales</taxon>
        <taxon>Apiosporaceae</taxon>
        <taxon>Neoarthrinium</taxon>
    </lineage>
</organism>
<evidence type="ECO:0000313" key="3">
    <source>
        <dbReference type="Proteomes" id="UP000829685"/>
    </source>
</evidence>
<feature type="compositionally biased region" description="Polar residues" evidence="1">
    <location>
        <begin position="201"/>
        <end position="211"/>
    </location>
</feature>
<feature type="region of interest" description="Disordered" evidence="1">
    <location>
        <begin position="181"/>
        <end position="211"/>
    </location>
</feature>
<feature type="compositionally biased region" description="Basic and acidic residues" evidence="1">
    <location>
        <begin position="181"/>
        <end position="200"/>
    </location>
</feature>
<dbReference type="GO" id="GO:0003735">
    <property type="term" value="F:structural constituent of ribosome"/>
    <property type="evidence" value="ECO:0007669"/>
    <property type="project" value="InterPro"/>
</dbReference>
<evidence type="ECO:0000256" key="1">
    <source>
        <dbReference type="SAM" id="MobiDB-lite"/>
    </source>
</evidence>
<dbReference type="Proteomes" id="UP000829685">
    <property type="component" value="Unassembled WGS sequence"/>
</dbReference>
<evidence type="ECO:0000313" key="2">
    <source>
        <dbReference type="EMBL" id="KAI1879438.1"/>
    </source>
</evidence>
<dbReference type="AlphaFoldDB" id="A0A9P9WUA4"/>
<name>A0A9P9WUA4_9PEZI</name>
<reference evidence="2" key="1">
    <citation type="submission" date="2021-03" db="EMBL/GenBank/DDBJ databases">
        <title>Revisited historic fungal species revealed as producer of novel bioactive compounds through whole genome sequencing and comparative genomics.</title>
        <authorList>
            <person name="Vignolle G.A."/>
            <person name="Hochenegger N."/>
            <person name="Mach R.L."/>
            <person name="Mach-Aigner A.R."/>
            <person name="Javad Rahimi M."/>
            <person name="Salim K.A."/>
            <person name="Chan C.M."/>
            <person name="Lim L.B.L."/>
            <person name="Cai F."/>
            <person name="Druzhinina I.S."/>
            <person name="U'Ren J.M."/>
            <person name="Derntl C."/>
        </authorList>
    </citation>
    <scope>NUCLEOTIDE SEQUENCE</scope>
    <source>
        <strain evidence="2">TUCIM 5799</strain>
    </source>
</reference>
<dbReference type="GO" id="GO:0006412">
    <property type="term" value="P:translation"/>
    <property type="evidence" value="ECO:0007669"/>
    <property type="project" value="InterPro"/>
</dbReference>
<comment type="caution">
    <text evidence="2">The sequence shown here is derived from an EMBL/GenBank/DDBJ whole genome shotgun (WGS) entry which is preliminary data.</text>
</comment>